<dbReference type="Proteomes" id="UP000322545">
    <property type="component" value="Unassembled WGS sequence"/>
</dbReference>
<feature type="domain" description="HTH iclR-type" evidence="5">
    <location>
        <begin position="35"/>
        <end position="97"/>
    </location>
</feature>
<dbReference type="InterPro" id="IPR029016">
    <property type="entry name" value="GAF-like_dom_sf"/>
</dbReference>
<organism evidence="7 8">
    <name type="scientific">Roseovarius litoreus</name>
    <dbReference type="NCBI Taxonomy" id="1155722"/>
    <lineage>
        <taxon>Bacteria</taxon>
        <taxon>Pseudomonadati</taxon>
        <taxon>Pseudomonadota</taxon>
        <taxon>Alphaproteobacteria</taxon>
        <taxon>Rhodobacterales</taxon>
        <taxon>Roseobacteraceae</taxon>
        <taxon>Roseovarius</taxon>
    </lineage>
</organism>
<evidence type="ECO:0000313" key="7">
    <source>
        <dbReference type="EMBL" id="SHL91809.1"/>
    </source>
</evidence>
<dbReference type="GO" id="GO:0045892">
    <property type="term" value="P:negative regulation of DNA-templated transcription"/>
    <property type="evidence" value="ECO:0007669"/>
    <property type="project" value="TreeGrafter"/>
</dbReference>
<evidence type="ECO:0000259" key="5">
    <source>
        <dbReference type="PROSITE" id="PS51077"/>
    </source>
</evidence>
<evidence type="ECO:0000256" key="1">
    <source>
        <dbReference type="ARBA" id="ARBA00023015"/>
    </source>
</evidence>
<dbReference type="AlphaFoldDB" id="A0A1M7EKB3"/>
<dbReference type="Gene3D" id="1.10.10.10">
    <property type="entry name" value="Winged helix-like DNA-binding domain superfamily/Winged helix DNA-binding domain"/>
    <property type="match status" value="1"/>
</dbReference>
<dbReference type="EMBL" id="FRCB01000003">
    <property type="protein sequence ID" value="SHL91809.1"/>
    <property type="molecule type" value="Genomic_DNA"/>
</dbReference>
<dbReference type="InterPro" id="IPR014757">
    <property type="entry name" value="Tscrpt_reg_IclR_C"/>
</dbReference>
<feature type="region of interest" description="Disordered" evidence="4">
    <location>
        <begin position="1"/>
        <end position="27"/>
    </location>
</feature>
<feature type="domain" description="IclR-ED" evidence="6">
    <location>
        <begin position="98"/>
        <end position="282"/>
    </location>
</feature>
<dbReference type="PANTHER" id="PTHR30136">
    <property type="entry name" value="HELIX-TURN-HELIX TRANSCRIPTIONAL REGULATOR, ICLR FAMILY"/>
    <property type="match status" value="1"/>
</dbReference>
<keyword evidence="3" id="KW-0804">Transcription</keyword>
<dbReference type="GO" id="GO:0003700">
    <property type="term" value="F:DNA-binding transcription factor activity"/>
    <property type="evidence" value="ECO:0007669"/>
    <property type="project" value="TreeGrafter"/>
</dbReference>
<dbReference type="PANTHER" id="PTHR30136:SF34">
    <property type="entry name" value="TRANSCRIPTIONAL REGULATOR"/>
    <property type="match status" value="1"/>
</dbReference>
<dbReference type="InterPro" id="IPR036388">
    <property type="entry name" value="WH-like_DNA-bd_sf"/>
</dbReference>
<accession>A0A1M7EKB3</accession>
<name>A0A1M7EKB3_9RHOB</name>
<evidence type="ECO:0000313" key="8">
    <source>
        <dbReference type="Proteomes" id="UP000322545"/>
    </source>
</evidence>
<dbReference type="SMART" id="SM00346">
    <property type="entry name" value="HTH_ICLR"/>
    <property type="match status" value="1"/>
</dbReference>
<evidence type="ECO:0000259" key="6">
    <source>
        <dbReference type="PROSITE" id="PS51078"/>
    </source>
</evidence>
<proteinExistence type="predicted"/>
<dbReference type="PROSITE" id="PS51078">
    <property type="entry name" value="ICLR_ED"/>
    <property type="match status" value="1"/>
</dbReference>
<dbReference type="SUPFAM" id="SSF46785">
    <property type="entry name" value="Winged helix' DNA-binding domain"/>
    <property type="match status" value="1"/>
</dbReference>
<keyword evidence="2" id="KW-0238">DNA-binding</keyword>
<dbReference type="Gene3D" id="3.30.450.40">
    <property type="match status" value="1"/>
</dbReference>
<dbReference type="SUPFAM" id="SSF55781">
    <property type="entry name" value="GAF domain-like"/>
    <property type="match status" value="1"/>
</dbReference>
<dbReference type="Pfam" id="PF01614">
    <property type="entry name" value="IclR_C"/>
    <property type="match status" value="1"/>
</dbReference>
<dbReference type="InterPro" id="IPR005471">
    <property type="entry name" value="Tscrpt_reg_IclR_N"/>
</dbReference>
<protein>
    <submittedName>
        <fullName evidence="7">Transcriptional regulator, IclR family</fullName>
    </submittedName>
</protein>
<dbReference type="InterPro" id="IPR036390">
    <property type="entry name" value="WH_DNA-bd_sf"/>
</dbReference>
<dbReference type="Pfam" id="PF09339">
    <property type="entry name" value="HTH_IclR"/>
    <property type="match status" value="1"/>
</dbReference>
<evidence type="ECO:0000256" key="2">
    <source>
        <dbReference type="ARBA" id="ARBA00023125"/>
    </source>
</evidence>
<dbReference type="InterPro" id="IPR050707">
    <property type="entry name" value="HTH_MetabolicPath_Reg"/>
</dbReference>
<gene>
    <name evidence="7" type="ORF">SAMN05443432_103387</name>
</gene>
<dbReference type="GO" id="GO:0003677">
    <property type="term" value="F:DNA binding"/>
    <property type="evidence" value="ECO:0007669"/>
    <property type="project" value="UniProtKB-KW"/>
</dbReference>
<sequence length="294" mass="32067">MIHNAKPGLSVNPFPPPRAQTQGTSMDSKQNTLYVASLAKGLRLLRAFDEGNTELSLGELAQRSGLDKSATQRLANTLHMEGMLDKDPDTRRFRPSHAWLQLAYAYYWSDPLVGQAIPKLIDLAQELGETVNLAEMSGDHIVYVSRLPCKRTYFAATIIGRRLPALSTSAGRAILSTYPEQERNAAIDNWPIKVFTPGTTTDRAEIRRSVEEAVHDGFAISTGQMILNEIGVASPIIGHDGRAHAAVQCSVSAHTWSREKIEQHILPALQDTANAISPSFQPYRSGGLGASDPA</sequence>
<keyword evidence="1" id="KW-0805">Transcription regulation</keyword>
<reference evidence="7 8" key="1">
    <citation type="submission" date="2016-11" db="EMBL/GenBank/DDBJ databases">
        <authorList>
            <person name="Varghese N."/>
            <person name="Submissions S."/>
        </authorList>
    </citation>
    <scope>NUCLEOTIDE SEQUENCE [LARGE SCALE GENOMIC DNA]</scope>
    <source>
        <strain evidence="7 8">DSM 28249</strain>
    </source>
</reference>
<evidence type="ECO:0000256" key="4">
    <source>
        <dbReference type="SAM" id="MobiDB-lite"/>
    </source>
</evidence>
<evidence type="ECO:0000256" key="3">
    <source>
        <dbReference type="ARBA" id="ARBA00023163"/>
    </source>
</evidence>
<dbReference type="PROSITE" id="PS51077">
    <property type="entry name" value="HTH_ICLR"/>
    <property type="match status" value="1"/>
</dbReference>
<keyword evidence="8" id="KW-1185">Reference proteome</keyword>